<organism evidence="12 13">
    <name type="scientific">Hydrococcus rivularis NIES-593</name>
    <dbReference type="NCBI Taxonomy" id="1921803"/>
    <lineage>
        <taxon>Bacteria</taxon>
        <taxon>Bacillati</taxon>
        <taxon>Cyanobacteriota</taxon>
        <taxon>Cyanophyceae</taxon>
        <taxon>Pleurocapsales</taxon>
        <taxon>Hydrococcaceae</taxon>
        <taxon>Hydrococcus</taxon>
    </lineage>
</organism>
<dbReference type="GO" id="GO:0046872">
    <property type="term" value="F:metal ion binding"/>
    <property type="evidence" value="ECO:0007669"/>
    <property type="project" value="UniProtKB-KW"/>
</dbReference>
<dbReference type="Proteomes" id="UP000186868">
    <property type="component" value="Unassembled WGS sequence"/>
</dbReference>
<keyword evidence="9" id="KW-0472">Membrane</keyword>
<reference evidence="12 13" key="1">
    <citation type="submission" date="2016-11" db="EMBL/GenBank/DDBJ databases">
        <title>Draft Genome Sequences of Nine Cyanobacterial Strains from Diverse Habitats.</title>
        <authorList>
            <person name="Zhu T."/>
            <person name="Hou S."/>
            <person name="Lu X."/>
            <person name="Hess W.R."/>
        </authorList>
    </citation>
    <scope>NUCLEOTIDE SEQUENCE [LARGE SCALE GENOMIC DNA]</scope>
    <source>
        <strain evidence="12 13">NIES-593</strain>
    </source>
</reference>
<keyword evidence="1" id="KW-1003">Cell membrane</keyword>
<dbReference type="STRING" id="1921803.NIES593_19620"/>
<dbReference type="GO" id="GO:0004222">
    <property type="term" value="F:metalloendopeptidase activity"/>
    <property type="evidence" value="ECO:0007669"/>
    <property type="project" value="InterPro"/>
</dbReference>
<evidence type="ECO:0000256" key="3">
    <source>
        <dbReference type="ARBA" id="ARBA00022692"/>
    </source>
</evidence>
<evidence type="ECO:0000256" key="5">
    <source>
        <dbReference type="ARBA" id="ARBA00022801"/>
    </source>
</evidence>
<evidence type="ECO:0000256" key="9">
    <source>
        <dbReference type="ARBA" id="ARBA00023136"/>
    </source>
</evidence>
<dbReference type="Pfam" id="PF01435">
    <property type="entry name" value="Peptidase_M48"/>
    <property type="match status" value="1"/>
</dbReference>
<evidence type="ECO:0000256" key="8">
    <source>
        <dbReference type="ARBA" id="ARBA00023049"/>
    </source>
</evidence>
<accession>A0A1U7H9D2</accession>
<dbReference type="GO" id="GO:0006508">
    <property type="term" value="P:proteolysis"/>
    <property type="evidence" value="ECO:0007669"/>
    <property type="project" value="UniProtKB-KW"/>
</dbReference>
<keyword evidence="4" id="KW-0479">Metal-binding</keyword>
<evidence type="ECO:0000256" key="7">
    <source>
        <dbReference type="ARBA" id="ARBA00022989"/>
    </source>
</evidence>
<dbReference type="PANTHER" id="PTHR43221">
    <property type="entry name" value="PROTEASE HTPX"/>
    <property type="match status" value="1"/>
</dbReference>
<comment type="similarity">
    <text evidence="10">Belongs to the peptidase M48 family.</text>
</comment>
<evidence type="ECO:0000313" key="12">
    <source>
        <dbReference type="EMBL" id="OKH20207.1"/>
    </source>
</evidence>
<keyword evidence="6 10" id="KW-0862">Zinc</keyword>
<gene>
    <name evidence="12" type="ORF">NIES593_19620</name>
</gene>
<evidence type="ECO:0000256" key="4">
    <source>
        <dbReference type="ARBA" id="ARBA00022723"/>
    </source>
</evidence>
<evidence type="ECO:0000313" key="13">
    <source>
        <dbReference type="Proteomes" id="UP000186868"/>
    </source>
</evidence>
<comment type="caution">
    <text evidence="12">The sequence shown here is derived from an EMBL/GenBank/DDBJ whole genome shotgun (WGS) entry which is preliminary data.</text>
</comment>
<sequence>MERKQLYELAPQDYEHNFDRETRNLLEDTAGLDFIISQINKFGIERILKIKYTGSYLKINSKNFPTLYSVLEEACRILALDKIPDLYVVWSYDINALTAGVENPIVVVNSGCIDLLSPEELLFVIGHELGHIKSNHVLYYQMVNLMPLFTKILGDMTLGIGSTVGVGVQIALLNWQRMAELTADRAGLLVCQDINTATTALMKMAGLPQKFFNSIVIEDFIAQAKEFQNYDYDTFDLVAKVISTMGQTHPWTVMRAAELFKWVESGDYNKILENTGWRSKSLLWQQKHPWKPSFFSNS</sequence>
<comment type="cofactor">
    <cofactor evidence="10">
        <name>Zn(2+)</name>
        <dbReference type="ChEBI" id="CHEBI:29105"/>
    </cofactor>
    <text evidence="10">Binds 1 zinc ion per subunit.</text>
</comment>
<dbReference type="InterPro" id="IPR001915">
    <property type="entry name" value="Peptidase_M48"/>
</dbReference>
<protein>
    <recommendedName>
        <fullName evidence="11">Peptidase M48 domain-containing protein</fullName>
    </recommendedName>
</protein>
<keyword evidence="3" id="KW-0812">Transmembrane</keyword>
<evidence type="ECO:0000256" key="2">
    <source>
        <dbReference type="ARBA" id="ARBA00022670"/>
    </source>
</evidence>
<dbReference type="OrthoDB" id="9810445at2"/>
<name>A0A1U7H9D2_9CYAN</name>
<evidence type="ECO:0000256" key="1">
    <source>
        <dbReference type="ARBA" id="ARBA00022475"/>
    </source>
</evidence>
<evidence type="ECO:0000256" key="10">
    <source>
        <dbReference type="RuleBase" id="RU003983"/>
    </source>
</evidence>
<keyword evidence="13" id="KW-1185">Reference proteome</keyword>
<keyword evidence="7" id="KW-1133">Transmembrane helix</keyword>
<dbReference type="RefSeq" id="WP_073601195.1">
    <property type="nucleotide sequence ID" value="NZ_MRCB01000033.1"/>
</dbReference>
<dbReference type="EMBL" id="MRCB01000033">
    <property type="protein sequence ID" value="OKH20207.1"/>
    <property type="molecule type" value="Genomic_DNA"/>
</dbReference>
<dbReference type="Gene3D" id="3.30.2010.10">
    <property type="entry name" value="Metalloproteases ('zincins'), catalytic domain"/>
    <property type="match status" value="1"/>
</dbReference>
<dbReference type="AlphaFoldDB" id="A0A1U7H9D2"/>
<evidence type="ECO:0000256" key="6">
    <source>
        <dbReference type="ARBA" id="ARBA00022833"/>
    </source>
</evidence>
<evidence type="ECO:0000259" key="11">
    <source>
        <dbReference type="Pfam" id="PF01435"/>
    </source>
</evidence>
<keyword evidence="2 10" id="KW-0645">Protease</keyword>
<dbReference type="InterPro" id="IPR050083">
    <property type="entry name" value="HtpX_protease"/>
</dbReference>
<proteinExistence type="inferred from homology"/>
<feature type="domain" description="Peptidase M48" evidence="11">
    <location>
        <begin position="63"/>
        <end position="262"/>
    </location>
</feature>
<keyword evidence="8 10" id="KW-0482">Metalloprotease</keyword>
<keyword evidence="5 10" id="KW-0378">Hydrolase</keyword>
<dbReference type="PANTHER" id="PTHR43221:SF3">
    <property type="entry name" value="SLL1280 PROTEIN"/>
    <property type="match status" value="1"/>
</dbReference>
<dbReference type="CDD" id="cd07325">
    <property type="entry name" value="M48_Ste24p_like"/>
    <property type="match status" value="1"/>
</dbReference>